<dbReference type="EMBL" id="CAJVQB010002728">
    <property type="protein sequence ID" value="CAG8585216.1"/>
    <property type="molecule type" value="Genomic_DNA"/>
</dbReference>
<gene>
    <name evidence="1" type="ORF">GMARGA_LOCUS6142</name>
</gene>
<sequence>MVLRLVLKVKPDNQNKILTTIYTTALPITPSAQLLDISKIVKRSQINDTTDAPDSTVALEKNVFEKRDPINFTSFNPSRDDIR</sequence>
<evidence type="ECO:0000313" key="1">
    <source>
        <dbReference type="EMBL" id="CAG8585216.1"/>
    </source>
</evidence>
<name>A0ABN7UFP1_GIGMA</name>
<evidence type="ECO:0000313" key="2">
    <source>
        <dbReference type="Proteomes" id="UP000789901"/>
    </source>
</evidence>
<accession>A0ABN7UFP1</accession>
<proteinExistence type="predicted"/>
<comment type="caution">
    <text evidence="1">The sequence shown here is derived from an EMBL/GenBank/DDBJ whole genome shotgun (WGS) entry which is preliminary data.</text>
</comment>
<dbReference type="Proteomes" id="UP000789901">
    <property type="component" value="Unassembled WGS sequence"/>
</dbReference>
<reference evidence="1 2" key="1">
    <citation type="submission" date="2021-06" db="EMBL/GenBank/DDBJ databases">
        <authorList>
            <person name="Kallberg Y."/>
            <person name="Tangrot J."/>
            <person name="Rosling A."/>
        </authorList>
    </citation>
    <scope>NUCLEOTIDE SEQUENCE [LARGE SCALE GENOMIC DNA]</scope>
    <source>
        <strain evidence="1 2">120-4 pot B 10/14</strain>
    </source>
</reference>
<organism evidence="1 2">
    <name type="scientific">Gigaspora margarita</name>
    <dbReference type="NCBI Taxonomy" id="4874"/>
    <lineage>
        <taxon>Eukaryota</taxon>
        <taxon>Fungi</taxon>
        <taxon>Fungi incertae sedis</taxon>
        <taxon>Mucoromycota</taxon>
        <taxon>Glomeromycotina</taxon>
        <taxon>Glomeromycetes</taxon>
        <taxon>Diversisporales</taxon>
        <taxon>Gigasporaceae</taxon>
        <taxon>Gigaspora</taxon>
    </lineage>
</organism>
<protein>
    <submittedName>
        <fullName evidence="1">114_t:CDS:1</fullName>
    </submittedName>
</protein>
<keyword evidence="2" id="KW-1185">Reference proteome</keyword>